<reference evidence="2 3" key="1">
    <citation type="submission" date="2015-12" db="EMBL/GenBank/DDBJ databases">
        <title>The genome of Folsomia candida.</title>
        <authorList>
            <person name="Faddeeva A."/>
            <person name="Derks M.F."/>
            <person name="Anvar Y."/>
            <person name="Smit S."/>
            <person name="Van Straalen N."/>
            <person name="Roelofs D."/>
        </authorList>
    </citation>
    <scope>NUCLEOTIDE SEQUENCE [LARGE SCALE GENOMIC DNA]</scope>
    <source>
        <strain evidence="2 3">VU population</strain>
        <tissue evidence="2">Whole body</tissue>
    </source>
</reference>
<dbReference type="Proteomes" id="UP000198287">
    <property type="component" value="Unassembled WGS sequence"/>
</dbReference>
<protein>
    <submittedName>
        <fullName evidence="2">Uncharacterized protein</fullName>
    </submittedName>
</protein>
<dbReference type="AlphaFoldDB" id="A0A226D1B1"/>
<gene>
    <name evidence="2" type="ORF">Fcan01_25931</name>
</gene>
<feature type="transmembrane region" description="Helical" evidence="1">
    <location>
        <begin position="46"/>
        <end position="65"/>
    </location>
</feature>
<feature type="transmembrane region" description="Helical" evidence="1">
    <location>
        <begin position="213"/>
        <end position="236"/>
    </location>
</feature>
<feature type="transmembrane region" description="Helical" evidence="1">
    <location>
        <begin position="150"/>
        <end position="168"/>
    </location>
</feature>
<keyword evidence="1" id="KW-1133">Transmembrane helix</keyword>
<keyword evidence="1" id="KW-0812">Transmembrane</keyword>
<dbReference type="EMBL" id="LNIX01000039">
    <property type="protein sequence ID" value="OXA39372.1"/>
    <property type="molecule type" value="Genomic_DNA"/>
</dbReference>
<feature type="transmembrane region" description="Helical" evidence="1">
    <location>
        <begin position="290"/>
        <end position="312"/>
    </location>
</feature>
<comment type="caution">
    <text evidence="2">The sequence shown here is derived from an EMBL/GenBank/DDBJ whole genome shotgun (WGS) entry which is preliminary data.</text>
</comment>
<evidence type="ECO:0000313" key="2">
    <source>
        <dbReference type="EMBL" id="OXA39372.1"/>
    </source>
</evidence>
<accession>A0A226D1B1</accession>
<feature type="transmembrane region" description="Helical" evidence="1">
    <location>
        <begin position="257"/>
        <end position="278"/>
    </location>
</feature>
<keyword evidence="3" id="KW-1185">Reference proteome</keyword>
<keyword evidence="1" id="KW-0472">Membrane</keyword>
<name>A0A226D1B1_FOLCA</name>
<organism evidence="2 3">
    <name type="scientific">Folsomia candida</name>
    <name type="common">Springtail</name>
    <dbReference type="NCBI Taxonomy" id="158441"/>
    <lineage>
        <taxon>Eukaryota</taxon>
        <taxon>Metazoa</taxon>
        <taxon>Ecdysozoa</taxon>
        <taxon>Arthropoda</taxon>
        <taxon>Hexapoda</taxon>
        <taxon>Collembola</taxon>
        <taxon>Entomobryomorpha</taxon>
        <taxon>Isotomoidea</taxon>
        <taxon>Isotomidae</taxon>
        <taxon>Proisotominae</taxon>
        <taxon>Folsomia</taxon>
    </lineage>
</organism>
<evidence type="ECO:0000313" key="3">
    <source>
        <dbReference type="Proteomes" id="UP000198287"/>
    </source>
</evidence>
<sequence>MESPALLRCLRAYAKQYQILDPISISWNPRKRKFIYSLNHRALSFWYFQLFVGFFVTFCCVYNCMKSILLKDPNIPSYICIIQLLYGGVAYVFGVFSGLAFIFVGPDGAQAWDNCVVIERALRAGAAESWKARTSYFDRWFPVLTVINRYFPAFFCLFGSLSIVLTKIDPMYYVFRDSLSANAFHQNWGKILVFRYVLFSISAFQFLRLTTVLIIICSAVGQFALIGIDIVLRGGLPTLLGFKLHDMFQTLFATTQSFMDIIVASLLSVLQLVGILSWYLTFAGWKVIPIYVYVILPIVGIFVVVLVQVVFIPLTQIWEGSKDWIFLMRLSPLSFPSASFGQSCNPRKFVIKKLNTLRPFALYAGIFDYRFFPLSKSIKKTFIDTMQSFTITVLLAAPPLS</sequence>
<feature type="transmembrane region" description="Helical" evidence="1">
    <location>
        <begin position="77"/>
        <end position="104"/>
    </location>
</feature>
<proteinExistence type="predicted"/>
<evidence type="ECO:0000256" key="1">
    <source>
        <dbReference type="SAM" id="Phobius"/>
    </source>
</evidence>